<gene>
    <name evidence="1" type="ORF">SacRon12I_00550</name>
</gene>
<proteinExistence type="predicted"/>
<protein>
    <submittedName>
        <fullName evidence="1">Uncharacterized protein</fullName>
    </submittedName>
</protein>
<dbReference type="EMBL" id="CP002818">
    <property type="protein sequence ID" value="AGE72366.1"/>
    <property type="molecule type" value="Genomic_DNA"/>
</dbReference>
<reference evidence="1 2" key="1">
    <citation type="journal article" date="2012" name="ISME J.">
        <title>Genomic evidence of rapid, global-scale gene flow in a Sulfolobus species.</title>
        <authorList>
            <person name="Mao D."/>
            <person name="Grogan D."/>
        </authorList>
    </citation>
    <scope>NUCLEOTIDE SEQUENCE [LARGE SCALE GENOMIC DNA]</scope>
    <source>
        <strain evidence="1 2">Ron12/I</strain>
    </source>
</reference>
<dbReference type="PATRIC" id="fig|1028567.7.peg.107"/>
<dbReference type="Proteomes" id="UP000011280">
    <property type="component" value="Chromosome"/>
</dbReference>
<dbReference type="AlphaFoldDB" id="M1IZ93"/>
<dbReference type="HOGENOM" id="CLU_2204221_0_0_2"/>
<evidence type="ECO:0000313" key="2">
    <source>
        <dbReference type="Proteomes" id="UP000011280"/>
    </source>
</evidence>
<sequence>MLCRDMECIKGVIRRILEEEGKESDVDIQITDLPYNQLSVLEGKVVKINSLRYESMSIQSGNESLIMSTFLIIAILKAIYRDDNEVKRVLETYLKDNGIASKMLNML</sequence>
<accession>M1IZ93</accession>
<evidence type="ECO:0000313" key="1">
    <source>
        <dbReference type="EMBL" id="AGE72366.1"/>
    </source>
</evidence>
<organism evidence="2">
    <name type="scientific">Sulfolobus acidocaldarius Ron12/I</name>
    <dbReference type="NCBI Taxonomy" id="1028567"/>
    <lineage>
        <taxon>Archaea</taxon>
        <taxon>Thermoproteota</taxon>
        <taxon>Thermoprotei</taxon>
        <taxon>Sulfolobales</taxon>
        <taxon>Sulfolobaceae</taxon>
        <taxon>Sulfolobus</taxon>
    </lineage>
</organism>
<name>M1IZ93_9CREN</name>
<dbReference type="KEGG" id="sacr:SacRon12I_00550"/>